<dbReference type="RefSeq" id="WP_045774223.1">
    <property type="nucleotide sequence ID" value="NZ_LAJY01000014.1"/>
</dbReference>
<name>A0A0F3IWJ6_9PROT</name>
<gene>
    <name evidence="1" type="ORF">VZ95_01010</name>
</gene>
<evidence type="ECO:0000313" key="2">
    <source>
        <dbReference type="Proteomes" id="UP000033774"/>
    </source>
</evidence>
<reference evidence="1 2" key="1">
    <citation type="submission" date="2015-03" db="EMBL/GenBank/DDBJ databases">
        <title>Draft genome sequence of Elstera litoralis.</title>
        <authorList>
            <person name="Rahalkar M.C."/>
            <person name="Dhakephalkar P.K."/>
            <person name="Pore S.D."/>
            <person name="Arora P."/>
            <person name="Kapse N.G."/>
            <person name="Pandit P.S."/>
        </authorList>
    </citation>
    <scope>NUCLEOTIDE SEQUENCE [LARGE SCALE GENOMIC DNA]</scope>
    <source>
        <strain evidence="1 2">Dia-1</strain>
    </source>
</reference>
<accession>A0A0F3IWJ6</accession>
<organism evidence="1 2">
    <name type="scientific">Elstera litoralis</name>
    <dbReference type="NCBI Taxonomy" id="552518"/>
    <lineage>
        <taxon>Bacteria</taxon>
        <taxon>Pseudomonadati</taxon>
        <taxon>Pseudomonadota</taxon>
        <taxon>Alphaproteobacteria</taxon>
        <taxon>Rhodospirillales</taxon>
        <taxon>Rhodospirillaceae</taxon>
        <taxon>Elstera</taxon>
    </lineage>
</organism>
<comment type="caution">
    <text evidence="1">The sequence shown here is derived from an EMBL/GenBank/DDBJ whole genome shotgun (WGS) entry which is preliminary data.</text>
</comment>
<protein>
    <submittedName>
        <fullName evidence="1">Uncharacterized protein</fullName>
    </submittedName>
</protein>
<dbReference type="OrthoDB" id="8589249at2"/>
<sequence>MATPLPEPLHAAWTATRYMFAARGVLYEARIGQVSAAISKFLTEQNAPAGIFLSAFNPGLPASGEALTEMYPLLKPEEKRRAAGASLGPARHFRRALVSPCRPTR</sequence>
<dbReference type="AlphaFoldDB" id="A0A0F3IWJ6"/>
<dbReference type="EMBL" id="LAJY01000014">
    <property type="protein sequence ID" value="KJV11046.1"/>
    <property type="molecule type" value="Genomic_DNA"/>
</dbReference>
<dbReference type="Proteomes" id="UP000033774">
    <property type="component" value="Unassembled WGS sequence"/>
</dbReference>
<proteinExistence type="predicted"/>
<evidence type="ECO:0000313" key="1">
    <source>
        <dbReference type="EMBL" id="KJV11046.1"/>
    </source>
</evidence>
<keyword evidence="2" id="KW-1185">Reference proteome</keyword>